<dbReference type="NCBIfam" id="TIGR00526">
    <property type="entry name" value="folB_dom"/>
    <property type="match status" value="1"/>
</dbReference>
<reference evidence="8 9" key="1">
    <citation type="submission" date="2022-11" db="EMBL/GenBank/DDBJ databases">
        <title>The characterization of three novel Bacteroidetes species and genomic analysis of their roles in tidal elemental geochemical cycles.</title>
        <authorList>
            <person name="Ma K."/>
        </authorList>
    </citation>
    <scope>NUCLEOTIDE SEQUENCE [LARGE SCALE GENOMIC DNA]</scope>
    <source>
        <strain evidence="8 9">M17</strain>
    </source>
</reference>
<keyword evidence="9" id="KW-1185">Reference proteome</keyword>
<keyword evidence="5 6" id="KW-0456">Lyase</keyword>
<dbReference type="Proteomes" id="UP001209885">
    <property type="component" value="Unassembled WGS sequence"/>
</dbReference>
<comment type="catalytic activity">
    <reaction evidence="1 6">
        <text>7,8-dihydroneopterin = 6-hydroxymethyl-7,8-dihydropterin + glycolaldehyde</text>
        <dbReference type="Rhea" id="RHEA:10540"/>
        <dbReference type="ChEBI" id="CHEBI:17001"/>
        <dbReference type="ChEBI" id="CHEBI:17071"/>
        <dbReference type="ChEBI" id="CHEBI:44841"/>
        <dbReference type="EC" id="4.1.2.25"/>
    </reaction>
</comment>
<evidence type="ECO:0000259" key="7">
    <source>
        <dbReference type="SMART" id="SM00905"/>
    </source>
</evidence>
<dbReference type="NCBIfam" id="TIGR00525">
    <property type="entry name" value="folB"/>
    <property type="match status" value="1"/>
</dbReference>
<evidence type="ECO:0000256" key="6">
    <source>
        <dbReference type="RuleBase" id="RU362079"/>
    </source>
</evidence>
<dbReference type="InterPro" id="IPR043133">
    <property type="entry name" value="GTP-CH-I_C/QueF"/>
</dbReference>
<dbReference type="PANTHER" id="PTHR42844">
    <property type="entry name" value="DIHYDRONEOPTERIN ALDOLASE 1-RELATED"/>
    <property type="match status" value="1"/>
</dbReference>
<dbReference type="SMART" id="SM00905">
    <property type="entry name" value="FolB"/>
    <property type="match status" value="1"/>
</dbReference>
<protein>
    <recommendedName>
        <fullName evidence="6">7,8-dihydroneopterin aldolase</fullName>
        <ecNumber evidence="6">4.1.2.25</ecNumber>
    </recommendedName>
</protein>
<organism evidence="8 9">
    <name type="scientific">Mangrovivirga halotolerans</name>
    <dbReference type="NCBI Taxonomy" id="2993936"/>
    <lineage>
        <taxon>Bacteria</taxon>
        <taxon>Pseudomonadati</taxon>
        <taxon>Bacteroidota</taxon>
        <taxon>Cytophagia</taxon>
        <taxon>Cytophagales</taxon>
        <taxon>Mangrovivirgaceae</taxon>
        <taxon>Mangrovivirga</taxon>
    </lineage>
</organism>
<comment type="similarity">
    <text evidence="3 6">Belongs to the DHNA family.</text>
</comment>
<evidence type="ECO:0000313" key="8">
    <source>
        <dbReference type="EMBL" id="MCX2744989.1"/>
    </source>
</evidence>
<evidence type="ECO:0000313" key="9">
    <source>
        <dbReference type="Proteomes" id="UP001209885"/>
    </source>
</evidence>
<proteinExistence type="inferred from homology"/>
<feature type="domain" description="Dihydroneopterin aldolase/epimerase" evidence="7">
    <location>
        <begin position="4"/>
        <end position="116"/>
    </location>
</feature>
<dbReference type="EMBL" id="JAPFQN010000007">
    <property type="protein sequence ID" value="MCX2744989.1"/>
    <property type="molecule type" value="Genomic_DNA"/>
</dbReference>
<dbReference type="Gene3D" id="3.30.1130.10">
    <property type="match status" value="1"/>
</dbReference>
<dbReference type="PANTHER" id="PTHR42844:SF1">
    <property type="entry name" value="DIHYDRONEOPTERIN ALDOLASE 1-RELATED"/>
    <property type="match status" value="1"/>
</dbReference>
<accession>A0ABT3RT79</accession>
<dbReference type="Pfam" id="PF02152">
    <property type="entry name" value="FolB"/>
    <property type="match status" value="1"/>
</dbReference>
<evidence type="ECO:0000256" key="1">
    <source>
        <dbReference type="ARBA" id="ARBA00001353"/>
    </source>
</evidence>
<comment type="pathway">
    <text evidence="2 6">Cofactor biosynthesis; tetrahydrofolate biosynthesis; 2-amino-4-hydroxy-6-hydroxymethyl-7,8-dihydropteridine diphosphate from 7,8-dihydroneopterin triphosphate: step 3/4.</text>
</comment>
<evidence type="ECO:0000256" key="5">
    <source>
        <dbReference type="ARBA" id="ARBA00023239"/>
    </source>
</evidence>
<dbReference type="SUPFAM" id="SSF55620">
    <property type="entry name" value="Tetrahydrobiopterin biosynthesis enzymes-like"/>
    <property type="match status" value="1"/>
</dbReference>
<dbReference type="InterPro" id="IPR006157">
    <property type="entry name" value="FolB_dom"/>
</dbReference>
<dbReference type="EC" id="4.1.2.25" evidence="6"/>
<evidence type="ECO:0000256" key="2">
    <source>
        <dbReference type="ARBA" id="ARBA00005013"/>
    </source>
</evidence>
<name>A0ABT3RT79_9BACT</name>
<gene>
    <name evidence="8" type="primary">folB</name>
    <name evidence="8" type="ORF">OO013_13990</name>
</gene>
<evidence type="ECO:0000256" key="4">
    <source>
        <dbReference type="ARBA" id="ARBA00022909"/>
    </source>
</evidence>
<dbReference type="RefSeq" id="WP_266057547.1">
    <property type="nucleotide sequence ID" value="NZ_JAPFQN010000007.1"/>
</dbReference>
<evidence type="ECO:0000256" key="3">
    <source>
        <dbReference type="ARBA" id="ARBA00005708"/>
    </source>
</evidence>
<keyword evidence="4 6" id="KW-0289">Folate biosynthesis</keyword>
<dbReference type="InterPro" id="IPR006156">
    <property type="entry name" value="Dihydroneopterin_aldolase"/>
</dbReference>
<comment type="function">
    <text evidence="6">Catalyzes the conversion of 7,8-dihydroneopterin to 6-hydroxymethyl-7,8-dihydropterin.</text>
</comment>
<dbReference type="GO" id="GO:0004150">
    <property type="term" value="F:dihydroneopterin aldolase activity"/>
    <property type="evidence" value="ECO:0007669"/>
    <property type="project" value="UniProtKB-EC"/>
</dbReference>
<comment type="caution">
    <text evidence="8">The sequence shown here is derived from an EMBL/GenBank/DDBJ whole genome shotgun (WGS) entry which is preliminary data.</text>
</comment>
<sequence length="122" mass="14211">MGFISLEGIEFFAYHGYYDEERRIGNKYSVDITVEVNFRDAAEHDKLAETLDYEDLYKIIRDEINIPSKLLEHICKRIIDSVFTRFAKSTSVEVSISKFNPPIGGVCQRARVTMKRNRDEIN</sequence>